<feature type="compositionally biased region" description="Basic and acidic residues" evidence="1">
    <location>
        <begin position="86"/>
        <end position="110"/>
    </location>
</feature>
<evidence type="ECO:0000313" key="3">
    <source>
        <dbReference type="EMBL" id="VAX16151.1"/>
    </source>
</evidence>
<feature type="compositionally biased region" description="Polar residues" evidence="1">
    <location>
        <begin position="76"/>
        <end position="85"/>
    </location>
</feature>
<dbReference type="Pfam" id="PF01434">
    <property type="entry name" value="Peptidase_M41"/>
    <property type="match status" value="1"/>
</dbReference>
<reference evidence="3" key="1">
    <citation type="submission" date="2018-06" db="EMBL/GenBank/DDBJ databases">
        <authorList>
            <person name="Zhirakovskaya E."/>
        </authorList>
    </citation>
    <scope>NUCLEOTIDE SEQUENCE</scope>
</reference>
<feature type="domain" description="Peptidase M41" evidence="2">
    <location>
        <begin position="2"/>
        <end position="65"/>
    </location>
</feature>
<dbReference type="GO" id="GO:0006508">
    <property type="term" value="P:proteolysis"/>
    <property type="evidence" value="ECO:0007669"/>
    <property type="project" value="InterPro"/>
</dbReference>
<dbReference type="GO" id="GO:0051301">
    <property type="term" value="P:cell division"/>
    <property type="evidence" value="ECO:0007669"/>
    <property type="project" value="UniProtKB-KW"/>
</dbReference>
<dbReference type="Gene3D" id="1.20.58.760">
    <property type="entry name" value="Peptidase M41"/>
    <property type="match status" value="1"/>
</dbReference>
<evidence type="ECO:0000259" key="2">
    <source>
        <dbReference type="Pfam" id="PF01434"/>
    </source>
</evidence>
<dbReference type="GO" id="GO:0004222">
    <property type="term" value="F:metalloendopeptidase activity"/>
    <property type="evidence" value="ECO:0007669"/>
    <property type="project" value="InterPro"/>
</dbReference>
<dbReference type="SUPFAM" id="SSF140990">
    <property type="entry name" value="FtsH protease domain-like"/>
    <property type="match status" value="1"/>
</dbReference>
<gene>
    <name evidence="3" type="ORF">MNBD_IGNAVI01-2124</name>
</gene>
<keyword evidence="3" id="KW-0131">Cell cycle</keyword>
<dbReference type="GO" id="GO:0004176">
    <property type="term" value="F:ATP-dependent peptidase activity"/>
    <property type="evidence" value="ECO:0007669"/>
    <property type="project" value="InterPro"/>
</dbReference>
<evidence type="ECO:0000256" key="1">
    <source>
        <dbReference type="SAM" id="MobiDB-lite"/>
    </source>
</evidence>
<sequence>GREITKHTDYSELTAQEIDSEVKLIVDTAMHRAEQILVDNLDVLHRLSKELLEREILDAEEIKKIMRGEALPPMRKNNNGEISTADSDKIPDHVKEMLQQRESKNTQTKEDDSDDSNS</sequence>
<feature type="non-terminal residue" evidence="3">
    <location>
        <position position="1"/>
    </location>
</feature>
<keyword evidence="3" id="KW-0132">Cell division</keyword>
<name>A0A3B1BNN3_9ZZZZ</name>
<dbReference type="InterPro" id="IPR000642">
    <property type="entry name" value="Peptidase_M41"/>
</dbReference>
<dbReference type="EMBL" id="UOGD01000046">
    <property type="protein sequence ID" value="VAX16151.1"/>
    <property type="molecule type" value="Genomic_DNA"/>
</dbReference>
<feature type="region of interest" description="Disordered" evidence="1">
    <location>
        <begin position="70"/>
        <end position="118"/>
    </location>
</feature>
<dbReference type="InterPro" id="IPR037219">
    <property type="entry name" value="Peptidase_M41-like"/>
</dbReference>
<organism evidence="3">
    <name type="scientific">hydrothermal vent metagenome</name>
    <dbReference type="NCBI Taxonomy" id="652676"/>
    <lineage>
        <taxon>unclassified sequences</taxon>
        <taxon>metagenomes</taxon>
        <taxon>ecological metagenomes</taxon>
    </lineage>
</organism>
<dbReference type="AlphaFoldDB" id="A0A3B1BNN3"/>
<protein>
    <submittedName>
        <fullName evidence="3">Cell division protein FtsH</fullName>
    </submittedName>
</protein>
<dbReference type="GO" id="GO:0005524">
    <property type="term" value="F:ATP binding"/>
    <property type="evidence" value="ECO:0007669"/>
    <property type="project" value="InterPro"/>
</dbReference>
<proteinExistence type="predicted"/>
<accession>A0A3B1BNN3</accession>